<reference evidence="2" key="2">
    <citation type="submission" date="2019-01" db="UniProtKB">
        <authorList>
            <consortium name="EnsemblPlants"/>
        </authorList>
    </citation>
    <scope>IDENTIFICATION</scope>
    <source>
        <strain evidence="2">cv. Heinz 1706</strain>
    </source>
</reference>
<evidence type="ECO:0000313" key="2">
    <source>
        <dbReference type="EnsemblPlants" id="Solyc01g068263.1.1"/>
    </source>
</evidence>
<proteinExistence type="predicted"/>
<dbReference type="Gene3D" id="3.40.50.10190">
    <property type="entry name" value="BRCT domain"/>
    <property type="match status" value="1"/>
</dbReference>
<keyword evidence="3" id="KW-1185">Reference proteome</keyword>
<dbReference type="PANTHER" id="PTHR13561">
    <property type="entry name" value="DNA REPLICATION REGULATOR DPB11-RELATED"/>
    <property type="match status" value="1"/>
</dbReference>
<sequence length="272" mass="30635">MAAQQQRFVQCPLATEISQENEIKELRNLAALGVIHVVKSGWLEDCDRENKEVPVLRKHIAYDLLLPKDPIHCSNGAAITTTIKRQGKSYVHPMSSDEHAWRSRDSGCAMPSYESKEVENMNDVRTSLGENGVQHQPYASNGKEEFKIPNESSCAVNGRKPSSVFEGRRFCFSASFPADRIVWELDTVGPLYYSSKKHNLLDVDRAEIVEWVNQGGGVVVKDQNETNLHFTIECHGMLRSEKDGAATTFVSSHWIKSCLEFSILFKTRKSMT</sequence>
<dbReference type="Proteomes" id="UP000004994">
    <property type="component" value="Chromosome 1"/>
</dbReference>
<name>A0A3Q7F0A6_SOLLC</name>
<evidence type="ECO:0008006" key="4">
    <source>
        <dbReference type="Google" id="ProtNLM"/>
    </source>
</evidence>
<dbReference type="PANTHER" id="PTHR13561:SF20">
    <property type="entry name" value="DNA TOPOISOMERASE 2-BINDING PROTEIN 1"/>
    <property type="match status" value="1"/>
</dbReference>
<protein>
    <recommendedName>
        <fullName evidence="4">BRCT domain-containing protein</fullName>
    </recommendedName>
</protein>
<evidence type="ECO:0000313" key="3">
    <source>
        <dbReference type="Proteomes" id="UP000004994"/>
    </source>
</evidence>
<dbReference type="AlphaFoldDB" id="A0A3Q7F0A6"/>
<accession>A0A3Q7F0A6</accession>
<keyword evidence="1" id="KW-0677">Repeat</keyword>
<evidence type="ECO:0000256" key="1">
    <source>
        <dbReference type="ARBA" id="ARBA00022737"/>
    </source>
</evidence>
<dbReference type="EnsemblPlants" id="Solyc01g068263.1.1">
    <property type="protein sequence ID" value="Solyc01g068263.1.1"/>
    <property type="gene ID" value="Solyc01g068263.1"/>
</dbReference>
<dbReference type="InParanoid" id="A0A3Q7F0A6"/>
<dbReference type="Gramene" id="Solyc01g068263.1.1">
    <property type="protein sequence ID" value="Solyc01g068263.1.1"/>
    <property type="gene ID" value="Solyc01g068263.1"/>
</dbReference>
<dbReference type="SUPFAM" id="SSF52113">
    <property type="entry name" value="BRCT domain"/>
    <property type="match status" value="1"/>
</dbReference>
<dbReference type="InterPro" id="IPR036420">
    <property type="entry name" value="BRCT_dom_sf"/>
</dbReference>
<dbReference type="STRING" id="4081.A0A3Q7F0A6"/>
<reference evidence="2" key="1">
    <citation type="journal article" date="2012" name="Nature">
        <title>The tomato genome sequence provides insights into fleshy fruit evolution.</title>
        <authorList>
            <consortium name="Tomato Genome Consortium"/>
        </authorList>
    </citation>
    <scope>NUCLEOTIDE SEQUENCE [LARGE SCALE GENOMIC DNA]</scope>
    <source>
        <strain evidence="2">cv. Heinz 1706</strain>
    </source>
</reference>
<organism evidence="2">
    <name type="scientific">Solanum lycopersicum</name>
    <name type="common">Tomato</name>
    <name type="synonym">Lycopersicon esculentum</name>
    <dbReference type="NCBI Taxonomy" id="4081"/>
    <lineage>
        <taxon>Eukaryota</taxon>
        <taxon>Viridiplantae</taxon>
        <taxon>Streptophyta</taxon>
        <taxon>Embryophyta</taxon>
        <taxon>Tracheophyta</taxon>
        <taxon>Spermatophyta</taxon>
        <taxon>Magnoliopsida</taxon>
        <taxon>eudicotyledons</taxon>
        <taxon>Gunneridae</taxon>
        <taxon>Pentapetalae</taxon>
        <taxon>asterids</taxon>
        <taxon>lamiids</taxon>
        <taxon>Solanales</taxon>
        <taxon>Solanaceae</taxon>
        <taxon>Solanoideae</taxon>
        <taxon>Solaneae</taxon>
        <taxon>Solanum</taxon>
        <taxon>Solanum subgen. Lycopersicon</taxon>
    </lineage>
</organism>